<protein>
    <submittedName>
        <fullName evidence="1">Putative secreted protein</fullName>
    </submittedName>
</protein>
<accession>A0A6B0U6P9</accession>
<organism evidence="1">
    <name type="scientific">Ixodes ricinus</name>
    <name type="common">Common tick</name>
    <name type="synonym">Acarus ricinus</name>
    <dbReference type="NCBI Taxonomy" id="34613"/>
    <lineage>
        <taxon>Eukaryota</taxon>
        <taxon>Metazoa</taxon>
        <taxon>Ecdysozoa</taxon>
        <taxon>Arthropoda</taxon>
        <taxon>Chelicerata</taxon>
        <taxon>Arachnida</taxon>
        <taxon>Acari</taxon>
        <taxon>Parasitiformes</taxon>
        <taxon>Ixodida</taxon>
        <taxon>Ixodoidea</taxon>
        <taxon>Ixodidae</taxon>
        <taxon>Ixodinae</taxon>
        <taxon>Ixodes</taxon>
    </lineage>
</organism>
<proteinExistence type="predicted"/>
<evidence type="ECO:0000313" key="1">
    <source>
        <dbReference type="EMBL" id="MXU84847.1"/>
    </source>
</evidence>
<reference evidence="1" key="1">
    <citation type="submission" date="2019-12" db="EMBL/GenBank/DDBJ databases">
        <title>An insight into the sialome of adult female Ixodes ricinus ticks feeding for 6 days.</title>
        <authorList>
            <person name="Perner J."/>
            <person name="Ribeiro J.M.C."/>
        </authorList>
    </citation>
    <scope>NUCLEOTIDE SEQUENCE</scope>
    <source>
        <strain evidence="1">Semi-engorged</strain>
        <tissue evidence="1">Salivary glands</tissue>
    </source>
</reference>
<dbReference type="EMBL" id="GIFC01002764">
    <property type="protein sequence ID" value="MXU84847.1"/>
    <property type="molecule type" value="Transcribed_RNA"/>
</dbReference>
<dbReference type="AlphaFoldDB" id="A0A6B0U6P9"/>
<name>A0A6B0U6P9_IXORI</name>
<sequence length="83" mass="8644">MVFCSAVGGILAGPLLHRASAHVETLSMMYNSGAIKRGLLSILKMVSLDAAMNASDANTPIASCARNSSMMSSNIPRSPSFIT</sequence>